<comment type="caution">
    <text evidence="1">The sequence shown here is derived from an EMBL/GenBank/DDBJ whole genome shotgun (WGS) entry which is preliminary data.</text>
</comment>
<proteinExistence type="predicted"/>
<evidence type="ECO:0000313" key="1">
    <source>
        <dbReference type="EMBL" id="CAG8739950.1"/>
    </source>
</evidence>
<reference evidence="1" key="1">
    <citation type="submission" date="2021-06" db="EMBL/GenBank/DDBJ databases">
        <authorList>
            <person name="Kallberg Y."/>
            <person name="Tangrot J."/>
            <person name="Rosling A."/>
        </authorList>
    </citation>
    <scope>NUCLEOTIDE SEQUENCE</scope>
    <source>
        <strain evidence="1">MA461A</strain>
    </source>
</reference>
<keyword evidence="2" id="KW-1185">Reference proteome</keyword>
<organism evidence="1 2">
    <name type="scientific">Racocetra persica</name>
    <dbReference type="NCBI Taxonomy" id="160502"/>
    <lineage>
        <taxon>Eukaryota</taxon>
        <taxon>Fungi</taxon>
        <taxon>Fungi incertae sedis</taxon>
        <taxon>Mucoromycota</taxon>
        <taxon>Glomeromycotina</taxon>
        <taxon>Glomeromycetes</taxon>
        <taxon>Diversisporales</taxon>
        <taxon>Gigasporaceae</taxon>
        <taxon>Racocetra</taxon>
    </lineage>
</organism>
<name>A0ACA9QAJ2_9GLOM</name>
<gene>
    <name evidence="1" type="ORF">RPERSI_LOCUS13047</name>
</gene>
<sequence>MSSSKFKVSNEIKKRGNYKPRIKVKLNSHLLLTEENQAKLKDLLDSGAPGVVEIEWDLSNKDQVVSRDQFLQKNNLNIDHDDVHCKWSIRHSSKTLIVKQCTCGSYHKKTVVPGSRVPTAHYPYIGCLVFVTISLRNNEICSIAGYLEHSEQCVISQPQHDPPYQLLLYVRRSVENLLSLNVKTSDILAQNARIVKNVFGNHTLIGNSRVLLTAMDITNIKKQMLQTSWNINIRHDVAKNLDHLLGPNADPSELKDA</sequence>
<dbReference type="Proteomes" id="UP000789920">
    <property type="component" value="Unassembled WGS sequence"/>
</dbReference>
<protein>
    <submittedName>
        <fullName evidence="1">22350_t:CDS:1</fullName>
    </submittedName>
</protein>
<dbReference type="EMBL" id="CAJVQC010028538">
    <property type="protein sequence ID" value="CAG8739950.1"/>
    <property type="molecule type" value="Genomic_DNA"/>
</dbReference>
<accession>A0ACA9QAJ2</accession>
<evidence type="ECO:0000313" key="2">
    <source>
        <dbReference type="Proteomes" id="UP000789920"/>
    </source>
</evidence>